<protein>
    <submittedName>
        <fullName evidence="1">Uncharacterized protein</fullName>
    </submittedName>
</protein>
<sequence>MAKRPRPRTICRGRDAKTVPDNEIIPPVDETFIKMCVKAEELQSAWDRQSDDLFAYEDNSGEGWNIVSVHELMFKGEFTGRTYVPHAWLPTQAQLWKMVGGYVQLEDFWEEFHNSDYDGSWFEYPKWALTKVKRHYEEKFTSMESLLLAYVMSQKYGKTWDGETWIGDKHAG</sequence>
<proteinExistence type="predicted"/>
<dbReference type="AlphaFoldDB" id="A0A0F9RG06"/>
<dbReference type="EMBL" id="LAZR01001214">
    <property type="protein sequence ID" value="KKN48592.1"/>
    <property type="molecule type" value="Genomic_DNA"/>
</dbReference>
<comment type="caution">
    <text evidence="1">The sequence shown here is derived from an EMBL/GenBank/DDBJ whole genome shotgun (WGS) entry which is preliminary data.</text>
</comment>
<organism evidence="1">
    <name type="scientific">marine sediment metagenome</name>
    <dbReference type="NCBI Taxonomy" id="412755"/>
    <lineage>
        <taxon>unclassified sequences</taxon>
        <taxon>metagenomes</taxon>
        <taxon>ecological metagenomes</taxon>
    </lineage>
</organism>
<accession>A0A0F9RG06</accession>
<name>A0A0F9RG06_9ZZZZ</name>
<reference evidence="1" key="1">
    <citation type="journal article" date="2015" name="Nature">
        <title>Complex archaea that bridge the gap between prokaryotes and eukaryotes.</title>
        <authorList>
            <person name="Spang A."/>
            <person name="Saw J.H."/>
            <person name="Jorgensen S.L."/>
            <person name="Zaremba-Niedzwiedzka K."/>
            <person name="Martijn J."/>
            <person name="Lind A.E."/>
            <person name="van Eijk R."/>
            <person name="Schleper C."/>
            <person name="Guy L."/>
            <person name="Ettema T.J."/>
        </authorList>
    </citation>
    <scope>NUCLEOTIDE SEQUENCE</scope>
</reference>
<evidence type="ECO:0000313" key="1">
    <source>
        <dbReference type="EMBL" id="KKN48592.1"/>
    </source>
</evidence>
<gene>
    <name evidence="1" type="ORF">LCGC14_0651370</name>
</gene>